<evidence type="ECO:0000256" key="6">
    <source>
        <dbReference type="ARBA" id="ARBA00022741"/>
    </source>
</evidence>
<keyword evidence="15" id="KW-1185">Reference proteome</keyword>
<feature type="domain" description="Aminoacyl-transfer RNA synthetases class-II family profile" evidence="13">
    <location>
        <begin position="16"/>
        <end position="564"/>
    </location>
</feature>
<dbReference type="Pfam" id="PF13393">
    <property type="entry name" value="tRNA-synt_His"/>
    <property type="match status" value="1"/>
</dbReference>
<dbReference type="AlphaFoldDB" id="A0AAN7T3N5"/>
<dbReference type="GO" id="GO:0004821">
    <property type="term" value="F:histidine-tRNA ligase activity"/>
    <property type="evidence" value="ECO:0007669"/>
    <property type="project" value="UniProtKB-EC"/>
</dbReference>
<evidence type="ECO:0000256" key="4">
    <source>
        <dbReference type="ARBA" id="ARBA00022490"/>
    </source>
</evidence>
<keyword evidence="7" id="KW-0067">ATP-binding</keyword>
<organism evidence="14 15">
    <name type="scientific">Lithohypha guttulata</name>
    <dbReference type="NCBI Taxonomy" id="1690604"/>
    <lineage>
        <taxon>Eukaryota</taxon>
        <taxon>Fungi</taxon>
        <taxon>Dikarya</taxon>
        <taxon>Ascomycota</taxon>
        <taxon>Pezizomycotina</taxon>
        <taxon>Eurotiomycetes</taxon>
        <taxon>Chaetothyriomycetidae</taxon>
        <taxon>Chaetothyriales</taxon>
        <taxon>Trichomeriaceae</taxon>
        <taxon>Lithohypha</taxon>
    </lineage>
</organism>
<evidence type="ECO:0000256" key="11">
    <source>
        <dbReference type="ARBA" id="ARBA00047639"/>
    </source>
</evidence>
<keyword evidence="8" id="KW-0648">Protein biosynthesis</keyword>
<comment type="similarity">
    <text evidence="2">Belongs to the class-II aminoacyl-tRNA synthetase family.</text>
</comment>
<proteinExistence type="inferred from homology"/>
<feature type="region of interest" description="Disordered" evidence="12">
    <location>
        <begin position="310"/>
        <end position="347"/>
    </location>
</feature>
<dbReference type="Gene3D" id="3.40.50.800">
    <property type="entry name" value="Anticodon-binding domain"/>
    <property type="match status" value="1"/>
</dbReference>
<evidence type="ECO:0000256" key="10">
    <source>
        <dbReference type="ARBA" id="ARBA00030619"/>
    </source>
</evidence>
<dbReference type="Gene3D" id="3.30.930.10">
    <property type="entry name" value="Bira Bifunctional Protein, Domain 2"/>
    <property type="match status" value="1"/>
</dbReference>
<dbReference type="PROSITE" id="PS50862">
    <property type="entry name" value="AA_TRNA_LIGASE_II"/>
    <property type="match status" value="1"/>
</dbReference>
<accession>A0AAN7T3N5</accession>
<evidence type="ECO:0000259" key="13">
    <source>
        <dbReference type="PROSITE" id="PS50862"/>
    </source>
</evidence>
<gene>
    <name evidence="14" type="primary">HTS1</name>
    <name evidence="14" type="ORF">LTR05_002682</name>
</gene>
<dbReference type="EC" id="6.1.1.21" evidence="3"/>
<evidence type="ECO:0000256" key="7">
    <source>
        <dbReference type="ARBA" id="ARBA00022840"/>
    </source>
</evidence>
<dbReference type="FunFam" id="3.40.50.800:FF:000015">
    <property type="entry name" value="Histidyl-tRNA synthetase, mitochondrial"/>
    <property type="match status" value="1"/>
</dbReference>
<dbReference type="GO" id="GO:0032543">
    <property type="term" value="P:mitochondrial translation"/>
    <property type="evidence" value="ECO:0007669"/>
    <property type="project" value="TreeGrafter"/>
</dbReference>
<dbReference type="InterPro" id="IPR045864">
    <property type="entry name" value="aa-tRNA-synth_II/BPL/LPL"/>
</dbReference>
<evidence type="ECO:0000256" key="2">
    <source>
        <dbReference type="ARBA" id="ARBA00008226"/>
    </source>
</evidence>
<evidence type="ECO:0000256" key="9">
    <source>
        <dbReference type="ARBA" id="ARBA00023146"/>
    </source>
</evidence>
<dbReference type="SUPFAM" id="SSF52954">
    <property type="entry name" value="Class II aaRS ABD-related"/>
    <property type="match status" value="1"/>
</dbReference>
<evidence type="ECO:0000256" key="8">
    <source>
        <dbReference type="ARBA" id="ARBA00022917"/>
    </source>
</evidence>
<dbReference type="SUPFAM" id="SSF55681">
    <property type="entry name" value="Class II aaRS and biotin synthetases"/>
    <property type="match status" value="1"/>
</dbReference>
<dbReference type="PANTHER" id="PTHR11476:SF7">
    <property type="entry name" value="HISTIDINE--TRNA LIGASE"/>
    <property type="match status" value="1"/>
</dbReference>
<dbReference type="GO" id="GO:0005829">
    <property type="term" value="C:cytosol"/>
    <property type="evidence" value="ECO:0007669"/>
    <property type="project" value="TreeGrafter"/>
</dbReference>
<sequence>MAKDKKNKQQLKNPKGTRDWSGEDVALLKDILRQISTVFRKHGGQELDTPVFELQEVLKGKYGEDSKLIYDVADQGGELLSLRYDLTVPFARWLAMNPNSDTDNRFAIGKVYRRDQPAIAKGRMREFWQCDIDFNGPSDPMAVDSEILAIVCEVFDALEWKGQYTIKINDRRILDGLFEVCGVPTDKLRAISSAVDKLDKSPWSEVRKEMVETKGLDPDVADRIEKYVTMKGGKGDSQTASALLETLKADDQLMSNPKAKEGITSFEKLMSYLEAWKTLDQISFDLSLARGLDYYTGIIYEVITEGSRPTNLPLNGTKKSDEEKKDTKKAKNIADEDEDRSNDPTIGVGSIAAGGRYDNLVSRFSEKSEIPCVGVSFGVDRIFSITKSRLSQGQKFTYVTSTSTDVFVMAFGGKDFDGALKERYSVIKALGDAGISAKTMHKEKAKLPAQFKKADSKGARIGVILGEDEIRNGQVKVKIMGLTDDSDPRKEGILIPRGDLVKEVSGMLRELDGGEVEGVAKQMEGLGVDAGTRQKVTLTEEQRKEIIEKLSKGETVEVGGVQIS</sequence>
<dbReference type="CDD" id="cd00859">
    <property type="entry name" value="HisRS_anticodon"/>
    <property type="match status" value="1"/>
</dbReference>
<evidence type="ECO:0000313" key="14">
    <source>
        <dbReference type="EMBL" id="KAK5088464.1"/>
    </source>
</evidence>
<dbReference type="CDD" id="cd00773">
    <property type="entry name" value="HisRS-like_core"/>
    <property type="match status" value="1"/>
</dbReference>
<evidence type="ECO:0000256" key="3">
    <source>
        <dbReference type="ARBA" id="ARBA00012815"/>
    </source>
</evidence>
<dbReference type="GO" id="GO:0003723">
    <property type="term" value="F:RNA binding"/>
    <property type="evidence" value="ECO:0007669"/>
    <property type="project" value="TreeGrafter"/>
</dbReference>
<evidence type="ECO:0000256" key="12">
    <source>
        <dbReference type="SAM" id="MobiDB-lite"/>
    </source>
</evidence>
<dbReference type="InterPro" id="IPR004154">
    <property type="entry name" value="Anticodon-bd"/>
</dbReference>
<evidence type="ECO:0000313" key="15">
    <source>
        <dbReference type="Proteomes" id="UP001309876"/>
    </source>
</evidence>
<comment type="subcellular location">
    <subcellularLocation>
        <location evidence="1">Cytoplasm</location>
    </subcellularLocation>
</comment>
<dbReference type="GO" id="GO:0005524">
    <property type="term" value="F:ATP binding"/>
    <property type="evidence" value="ECO:0007669"/>
    <property type="project" value="UniProtKB-KW"/>
</dbReference>
<dbReference type="GO" id="GO:0005739">
    <property type="term" value="C:mitochondrion"/>
    <property type="evidence" value="ECO:0007669"/>
    <property type="project" value="TreeGrafter"/>
</dbReference>
<dbReference type="PANTHER" id="PTHR11476">
    <property type="entry name" value="HISTIDYL-TRNA SYNTHETASE"/>
    <property type="match status" value="1"/>
</dbReference>
<keyword evidence="4" id="KW-0963">Cytoplasm</keyword>
<reference evidence="14 15" key="1">
    <citation type="submission" date="2023-08" db="EMBL/GenBank/DDBJ databases">
        <title>Black Yeasts Isolated from many extreme environments.</title>
        <authorList>
            <person name="Coleine C."/>
            <person name="Stajich J.E."/>
            <person name="Selbmann L."/>
        </authorList>
    </citation>
    <scope>NUCLEOTIDE SEQUENCE [LARGE SCALE GENOMIC DNA]</scope>
    <source>
        <strain evidence="14 15">CCFEE 5910</strain>
    </source>
</reference>
<name>A0AAN7T3N5_9EURO</name>
<protein>
    <recommendedName>
        <fullName evidence="3">histidine--tRNA ligase</fullName>
        <ecNumber evidence="3">6.1.1.21</ecNumber>
    </recommendedName>
    <alternativeName>
        <fullName evidence="10">Histidyl-tRNA synthetase</fullName>
    </alternativeName>
</protein>
<dbReference type="InterPro" id="IPR036621">
    <property type="entry name" value="Anticodon-bd_dom_sf"/>
</dbReference>
<dbReference type="InterPro" id="IPR033656">
    <property type="entry name" value="HisRS_anticodon"/>
</dbReference>
<keyword evidence="5 14" id="KW-0436">Ligase</keyword>
<dbReference type="Pfam" id="PF03129">
    <property type="entry name" value="HGTP_anticodon"/>
    <property type="match status" value="1"/>
</dbReference>
<evidence type="ECO:0000256" key="1">
    <source>
        <dbReference type="ARBA" id="ARBA00004496"/>
    </source>
</evidence>
<keyword evidence="6" id="KW-0547">Nucleotide-binding</keyword>
<dbReference type="GO" id="GO:0006427">
    <property type="term" value="P:histidyl-tRNA aminoacylation"/>
    <property type="evidence" value="ECO:0007669"/>
    <property type="project" value="TreeGrafter"/>
</dbReference>
<dbReference type="EMBL" id="JAVRRJ010000002">
    <property type="protein sequence ID" value="KAK5088464.1"/>
    <property type="molecule type" value="Genomic_DNA"/>
</dbReference>
<dbReference type="InterPro" id="IPR041715">
    <property type="entry name" value="HisRS-like_core"/>
</dbReference>
<comment type="catalytic activity">
    <reaction evidence="11">
        <text>tRNA(His) + L-histidine + ATP = L-histidyl-tRNA(His) + AMP + diphosphate + H(+)</text>
        <dbReference type="Rhea" id="RHEA:17313"/>
        <dbReference type="Rhea" id="RHEA-COMP:9665"/>
        <dbReference type="Rhea" id="RHEA-COMP:9689"/>
        <dbReference type="ChEBI" id="CHEBI:15378"/>
        <dbReference type="ChEBI" id="CHEBI:30616"/>
        <dbReference type="ChEBI" id="CHEBI:33019"/>
        <dbReference type="ChEBI" id="CHEBI:57595"/>
        <dbReference type="ChEBI" id="CHEBI:78442"/>
        <dbReference type="ChEBI" id="CHEBI:78527"/>
        <dbReference type="ChEBI" id="CHEBI:456215"/>
        <dbReference type="EC" id="6.1.1.21"/>
    </reaction>
</comment>
<comment type="caution">
    <text evidence="14">The sequence shown here is derived from an EMBL/GenBank/DDBJ whole genome shotgun (WGS) entry which is preliminary data.</text>
</comment>
<dbReference type="InterPro" id="IPR006195">
    <property type="entry name" value="aa-tRNA-synth_II"/>
</dbReference>
<keyword evidence="9 14" id="KW-0030">Aminoacyl-tRNA synthetase</keyword>
<evidence type="ECO:0000256" key="5">
    <source>
        <dbReference type="ARBA" id="ARBA00022598"/>
    </source>
</evidence>
<dbReference type="Proteomes" id="UP001309876">
    <property type="component" value="Unassembled WGS sequence"/>
</dbReference>